<dbReference type="GeneID" id="57013890"/>
<reference evidence="2 3" key="1">
    <citation type="submission" date="2019-03" db="EMBL/GenBank/DDBJ databases">
        <title>Subsurface microbial communities from deep shales in Ohio and West Virginia, USA.</title>
        <authorList>
            <person name="Wrighton K."/>
        </authorList>
    </citation>
    <scope>NUCLEOTIDE SEQUENCE [LARGE SCALE GENOMIC DNA]</scope>
    <source>
        <strain evidence="2 3">DSMZ 11287</strain>
    </source>
</reference>
<feature type="transmembrane region" description="Helical" evidence="1">
    <location>
        <begin position="21"/>
        <end position="39"/>
    </location>
</feature>
<keyword evidence="1" id="KW-1133">Transmembrane helix</keyword>
<keyword evidence="1" id="KW-0472">Membrane</keyword>
<sequence length="134" mass="15728">MGKKVSHLEMIQNVIARLSHNSFLIKGWTITLISAFIVIEKSNLNTSLLYIAVFPTLLFWIIDSYFLYQERLFRKLFNKVRLLDEKKIDFSMDTKKFKEITWIKTFFSKTLFIFYGLILLGLTILILYGGNNCG</sequence>
<dbReference type="Proteomes" id="UP000295472">
    <property type="component" value="Unassembled WGS sequence"/>
</dbReference>
<dbReference type="EMBL" id="SOEF01000047">
    <property type="protein sequence ID" value="TDX36566.1"/>
    <property type="molecule type" value="Genomic_DNA"/>
</dbReference>
<gene>
    <name evidence="2" type="ORF">C7954_14711</name>
</gene>
<feature type="transmembrane region" description="Helical" evidence="1">
    <location>
        <begin position="106"/>
        <end position="128"/>
    </location>
</feature>
<keyword evidence="1" id="KW-0812">Transmembrane</keyword>
<name>A0A4R8GF78_9FIRM</name>
<protein>
    <submittedName>
        <fullName evidence="2">Uncharacterized protein</fullName>
    </submittedName>
</protein>
<comment type="caution">
    <text evidence="2">The sequence shown here is derived from an EMBL/GenBank/DDBJ whole genome shotgun (WGS) entry which is preliminary data.</text>
</comment>
<accession>A0A4R8GF78</accession>
<evidence type="ECO:0000313" key="2">
    <source>
        <dbReference type="EMBL" id="TDX36566.1"/>
    </source>
</evidence>
<dbReference type="RefSeq" id="WP_134060174.1">
    <property type="nucleotide sequence ID" value="NZ_SOEF01000047.1"/>
</dbReference>
<feature type="transmembrane region" description="Helical" evidence="1">
    <location>
        <begin position="45"/>
        <end position="68"/>
    </location>
</feature>
<proteinExistence type="predicted"/>
<evidence type="ECO:0000313" key="3">
    <source>
        <dbReference type="Proteomes" id="UP000295472"/>
    </source>
</evidence>
<organism evidence="2 3">
    <name type="scientific">Halanaerobium congolense</name>
    <dbReference type="NCBI Taxonomy" id="54121"/>
    <lineage>
        <taxon>Bacteria</taxon>
        <taxon>Bacillati</taxon>
        <taxon>Bacillota</taxon>
        <taxon>Clostridia</taxon>
        <taxon>Halanaerobiales</taxon>
        <taxon>Halanaerobiaceae</taxon>
        <taxon>Halanaerobium</taxon>
    </lineage>
</organism>
<evidence type="ECO:0000256" key="1">
    <source>
        <dbReference type="SAM" id="Phobius"/>
    </source>
</evidence>
<dbReference type="AlphaFoldDB" id="A0A4R8GF78"/>